<accession>A0A8H5MFP0</accession>
<protein>
    <submittedName>
        <fullName evidence="2">Uncharacterized protein</fullName>
    </submittedName>
</protein>
<name>A0A8H5MFP0_9AGAR</name>
<dbReference type="CDD" id="cd12087">
    <property type="entry name" value="TM_EGFR-like"/>
    <property type="match status" value="1"/>
</dbReference>
<keyword evidence="1" id="KW-0472">Membrane</keyword>
<dbReference type="AlphaFoldDB" id="A0A8H5MFP0"/>
<keyword evidence="1" id="KW-1133">Transmembrane helix</keyword>
<feature type="transmembrane region" description="Helical" evidence="1">
    <location>
        <begin position="282"/>
        <end position="304"/>
    </location>
</feature>
<dbReference type="EMBL" id="JAACJN010000007">
    <property type="protein sequence ID" value="KAF5392016.1"/>
    <property type="molecule type" value="Genomic_DNA"/>
</dbReference>
<dbReference type="Proteomes" id="UP000518752">
    <property type="component" value="Unassembled WGS sequence"/>
</dbReference>
<organism evidence="2 3">
    <name type="scientific">Collybiopsis confluens</name>
    <dbReference type="NCBI Taxonomy" id="2823264"/>
    <lineage>
        <taxon>Eukaryota</taxon>
        <taxon>Fungi</taxon>
        <taxon>Dikarya</taxon>
        <taxon>Basidiomycota</taxon>
        <taxon>Agaricomycotina</taxon>
        <taxon>Agaricomycetes</taxon>
        <taxon>Agaricomycetidae</taxon>
        <taxon>Agaricales</taxon>
        <taxon>Marasmiineae</taxon>
        <taxon>Omphalotaceae</taxon>
        <taxon>Collybiopsis</taxon>
    </lineage>
</organism>
<reference evidence="2 3" key="1">
    <citation type="journal article" date="2020" name="ISME J.">
        <title>Uncovering the hidden diversity of litter-decomposition mechanisms in mushroom-forming fungi.</title>
        <authorList>
            <person name="Floudas D."/>
            <person name="Bentzer J."/>
            <person name="Ahren D."/>
            <person name="Johansson T."/>
            <person name="Persson P."/>
            <person name="Tunlid A."/>
        </authorList>
    </citation>
    <scope>NUCLEOTIDE SEQUENCE [LARGE SCALE GENOMIC DNA]</scope>
    <source>
        <strain evidence="2 3">CBS 406.79</strain>
    </source>
</reference>
<gene>
    <name evidence="2" type="ORF">D9757_003345</name>
</gene>
<keyword evidence="1" id="KW-0812">Transmembrane</keyword>
<dbReference type="OrthoDB" id="3245657at2759"/>
<evidence type="ECO:0000313" key="3">
    <source>
        <dbReference type="Proteomes" id="UP000518752"/>
    </source>
</evidence>
<comment type="caution">
    <text evidence="2">The sequence shown here is derived from an EMBL/GenBank/DDBJ whole genome shotgun (WGS) entry which is preliminary data.</text>
</comment>
<evidence type="ECO:0000256" key="1">
    <source>
        <dbReference type="SAM" id="Phobius"/>
    </source>
</evidence>
<evidence type="ECO:0000313" key="2">
    <source>
        <dbReference type="EMBL" id="KAF5392016.1"/>
    </source>
</evidence>
<sequence>MAPTLAKRFSDSPSITNDVPLFGLRTHLAEVRDANGNSSDLLPVMPQTRKPYISVVHGLGKLRKRAVTEEQRQFSAQVYILVGTEAISTTFQQYFGALLRLKSPCMFLATFLLGTFFILDKVQCQKPITLLNITVDDQLGDPHTHSQILYSPPEAWSSAPACDQCPPHNSSLLSSEAYGQTWHQSVTNQMLFTVDGTELGSYSDSAPVQVGWRYNTMVYRNNSMPMAEHELTIQTGQEGGPDAIILLDSILYTTAIAFGNNDAASESQSPVQSKKKIPVTTIVVGAALGFLGGVLICGLIFLLYRRRYMQPNLLPPHVNPSVSPAKQKRKLMAFLRPSPSKTVQRSTSRPSNTVRLDGQETRVQSILEWRQNTHQESRSPVLAPADMSEVLSSYYESTTVTGSRRIRTPPPPPRRYIIRNV</sequence>
<keyword evidence="3" id="KW-1185">Reference proteome</keyword>
<proteinExistence type="predicted"/>